<sequence>MAKVKAKEVESVLSSLADSLVYTKGSIKPLLDNKLIDALLKLYAEGVSVDTMSKALNYSKVFILVNLGINRPDDQSREEFFGEDIEVKSIGAGISFILSEAFEEDGIAYIAHLLEEDKSRAYYVITMGYEGTETEPSSVTVMGNVCGAEKSTLLMSLFKDDKGVLENLEKLSKSYKAVERFVTEELRAGVL</sequence>
<dbReference type="Proteomes" id="UP000184386">
    <property type="component" value="Unassembled WGS sequence"/>
</dbReference>
<dbReference type="RefSeq" id="WP_073272501.1">
    <property type="nucleotide sequence ID" value="NZ_FRAC01000006.1"/>
</dbReference>
<keyword evidence="2" id="KW-1185">Reference proteome</keyword>
<evidence type="ECO:0000313" key="1">
    <source>
        <dbReference type="EMBL" id="SHJ58441.1"/>
    </source>
</evidence>
<dbReference type="AlphaFoldDB" id="A0A1M6KHR6"/>
<gene>
    <name evidence="1" type="ORF">SAMN02745136_00456</name>
</gene>
<accession>A0A1M6KHR6</accession>
<proteinExistence type="predicted"/>
<name>A0A1M6KHR6_9FIRM</name>
<evidence type="ECO:0000313" key="2">
    <source>
        <dbReference type="Proteomes" id="UP000184386"/>
    </source>
</evidence>
<protein>
    <submittedName>
        <fullName evidence="1">Uncharacterized protein</fullName>
    </submittedName>
</protein>
<dbReference type="EMBL" id="FRAC01000006">
    <property type="protein sequence ID" value="SHJ58441.1"/>
    <property type="molecule type" value="Genomic_DNA"/>
</dbReference>
<organism evidence="1 2">
    <name type="scientific">Anaerocolumna jejuensis DSM 15929</name>
    <dbReference type="NCBI Taxonomy" id="1121322"/>
    <lineage>
        <taxon>Bacteria</taxon>
        <taxon>Bacillati</taxon>
        <taxon>Bacillota</taxon>
        <taxon>Clostridia</taxon>
        <taxon>Lachnospirales</taxon>
        <taxon>Lachnospiraceae</taxon>
        <taxon>Anaerocolumna</taxon>
    </lineage>
</organism>
<reference evidence="1 2" key="1">
    <citation type="submission" date="2016-11" db="EMBL/GenBank/DDBJ databases">
        <authorList>
            <person name="Jaros S."/>
            <person name="Januszkiewicz K."/>
            <person name="Wedrychowicz H."/>
        </authorList>
    </citation>
    <scope>NUCLEOTIDE SEQUENCE [LARGE SCALE GENOMIC DNA]</scope>
    <source>
        <strain evidence="1 2">DSM 15929</strain>
    </source>
</reference>
<dbReference type="STRING" id="1121322.SAMN02745136_00456"/>